<proteinExistence type="predicted"/>
<comment type="caution">
    <text evidence="1">The sequence shown here is derived from an EMBL/GenBank/DDBJ whole genome shotgun (WGS) entry which is preliminary data.</text>
</comment>
<protein>
    <submittedName>
        <fullName evidence="1">Glycosyltransferase</fullName>
    </submittedName>
</protein>
<sequence>MRERMLFLSAKNHQTEDLEGDIRTGRFLEILQEKYEIDHLTYWNSSKELSVTSGPAFTMYKERRAEAVASQRTKLRSLYKLRDYTYRSNPGKDMRDTLTGLCRSNKYSHVFISHSLIQNCMDIIRHLIPKAIIITDAYRSMDGRGVGETMGKRRISRPYHKLNAVLVRREERNLLNKTGLLLATSEWDALSFKSLSFADACKVHVVPHFIDIHQYQYRDREPVFKENSIVLYWNMNTRPGKQVALLFFREIYSRIKMKVPDVRCYIVGREVPTEVAEQAEEDESIIITGPVEGAAEYIRRSKAVFAPLLDNYEARNKVLESWALRTPVVSSTKGSEGLNCKHNHNILLANTAMDAVDNIVTLLKDSGLGTIIADRAHQTLLKHYEANSVRAKILSLV</sequence>
<dbReference type="AlphaFoldDB" id="A0A7X2L4D3"/>
<evidence type="ECO:0000313" key="2">
    <source>
        <dbReference type="Proteomes" id="UP000463051"/>
    </source>
</evidence>
<dbReference type="GO" id="GO:0016740">
    <property type="term" value="F:transferase activity"/>
    <property type="evidence" value="ECO:0007669"/>
    <property type="project" value="UniProtKB-KW"/>
</dbReference>
<organism evidence="1 2">
    <name type="scientific">Paenibacillus monticola</name>
    <dbReference type="NCBI Taxonomy" id="2666075"/>
    <lineage>
        <taxon>Bacteria</taxon>
        <taxon>Bacillati</taxon>
        <taxon>Bacillota</taxon>
        <taxon>Bacilli</taxon>
        <taxon>Bacillales</taxon>
        <taxon>Paenibacillaceae</taxon>
        <taxon>Paenibacillus</taxon>
    </lineage>
</organism>
<dbReference type="CDD" id="cd03801">
    <property type="entry name" value="GT4_PimA-like"/>
    <property type="match status" value="1"/>
</dbReference>
<dbReference type="EMBL" id="WJXB01000012">
    <property type="protein sequence ID" value="MRN56230.1"/>
    <property type="molecule type" value="Genomic_DNA"/>
</dbReference>
<evidence type="ECO:0000313" key="1">
    <source>
        <dbReference type="EMBL" id="MRN56230.1"/>
    </source>
</evidence>
<reference evidence="1 2" key="1">
    <citation type="submission" date="2019-11" db="EMBL/GenBank/DDBJ databases">
        <title>Paenibacillus monticola sp. nov., a novel PGPR strain isolated from mountain sample in China.</title>
        <authorList>
            <person name="Zhao Q."/>
            <person name="Li H.-P."/>
            <person name="Zhang J.-L."/>
        </authorList>
    </citation>
    <scope>NUCLEOTIDE SEQUENCE [LARGE SCALE GENOMIC DNA]</scope>
    <source>
        <strain evidence="1 2">LC-T2</strain>
    </source>
</reference>
<accession>A0A7X2L4D3</accession>
<dbReference type="SUPFAM" id="SSF53756">
    <property type="entry name" value="UDP-Glycosyltransferase/glycogen phosphorylase"/>
    <property type="match status" value="1"/>
</dbReference>
<dbReference type="Pfam" id="PF13692">
    <property type="entry name" value="Glyco_trans_1_4"/>
    <property type="match status" value="1"/>
</dbReference>
<dbReference type="Proteomes" id="UP000463051">
    <property type="component" value="Unassembled WGS sequence"/>
</dbReference>
<gene>
    <name evidence="1" type="ORF">GJB61_24975</name>
</gene>
<dbReference type="RefSeq" id="WP_154121710.1">
    <property type="nucleotide sequence ID" value="NZ_WJXB01000012.1"/>
</dbReference>
<name>A0A7X2L4D3_9BACL</name>
<keyword evidence="2" id="KW-1185">Reference proteome</keyword>
<keyword evidence="1" id="KW-0808">Transferase</keyword>
<dbReference type="Gene3D" id="3.40.50.2000">
    <property type="entry name" value="Glycogen Phosphorylase B"/>
    <property type="match status" value="2"/>
</dbReference>